<feature type="transmembrane region" description="Helical" evidence="1">
    <location>
        <begin position="212"/>
        <end position="231"/>
    </location>
</feature>
<feature type="transmembrane region" description="Helical" evidence="1">
    <location>
        <begin position="343"/>
        <end position="362"/>
    </location>
</feature>
<sequence length="515" mass="55246">MTAPAKKKKSFFDYFLNFLEKGGNALPHPATLFALFAVSVLVLSAVGFWMNWQATHPATGEVISTINLLSKEGIAQILEKMVTNFTSFAPLGIVLVAMLGIGIAETSGLIGAFIRMLVLSAPKRILTFVIVFAGILSNAASDIGYVLLIPLAGVIFQAMGRHPYVGMAAAFAGVSGGFSANLIIGTIDPLLAGLSEEAAHILDPGYHVNPTANYYFMVVSTFLVAFIGTWITEKIIQPRFGTYEGEVKQETIEPLSKKEKKGVLWSLIVLTGWLVVIAIGVIPENGILRDTDGGLLSSPLMTGIITFLFLIAGSMGVVYGAINGVFKNDTDVANGMAQSLKTLAHYIVLVFFAAQFVAYFRWSNLGVIMAITGAEGLVEANLGVVPLMLLFILLAAFVNMLMGSASAKWAIMAPIFIPIFMLLGYSPELSQAVYRIGDSVTNVISPMMSFFALIIAYFQKYDKNAGLGTIIATMIPYSIAFFIGWSILLIGWIMLGIPLGPGAELFYELPAGVGQ</sequence>
<evidence type="ECO:0000256" key="1">
    <source>
        <dbReference type="SAM" id="Phobius"/>
    </source>
</evidence>
<evidence type="ECO:0000313" key="2">
    <source>
        <dbReference type="EMBL" id="TCO07487.1"/>
    </source>
</evidence>
<name>A0A4R2GGU8_9BACT</name>
<dbReference type="AlphaFoldDB" id="A0A4R2GGU8"/>
<dbReference type="EMBL" id="SLWK01000008">
    <property type="protein sequence ID" value="TCO07487.1"/>
    <property type="molecule type" value="Genomic_DNA"/>
</dbReference>
<dbReference type="GO" id="GO:1902604">
    <property type="term" value="P:p-aminobenzoyl-glutamate transmembrane transport"/>
    <property type="evidence" value="ECO:0007669"/>
    <property type="project" value="InterPro"/>
</dbReference>
<dbReference type="RefSeq" id="WP_132434184.1">
    <property type="nucleotide sequence ID" value="NZ_SLWK01000008.1"/>
</dbReference>
<gene>
    <name evidence="2" type="ORF">EV194_10895</name>
</gene>
<keyword evidence="1" id="KW-0812">Transmembrane</keyword>
<feature type="transmembrane region" description="Helical" evidence="1">
    <location>
        <begin position="470"/>
        <end position="495"/>
    </location>
</feature>
<keyword evidence="1" id="KW-1133">Transmembrane helix</keyword>
<feature type="transmembrane region" description="Helical" evidence="1">
    <location>
        <begin position="263"/>
        <end position="282"/>
    </location>
</feature>
<dbReference type="Pfam" id="PF03806">
    <property type="entry name" value="ABG_transport"/>
    <property type="match status" value="1"/>
</dbReference>
<accession>A0A4R2GGU8</accession>
<reference evidence="2 3" key="1">
    <citation type="submission" date="2019-03" db="EMBL/GenBank/DDBJ databases">
        <title>Genomic Encyclopedia of Type Strains, Phase IV (KMG-IV): sequencing the most valuable type-strain genomes for metagenomic binning, comparative biology and taxonomic classification.</title>
        <authorList>
            <person name="Goeker M."/>
        </authorList>
    </citation>
    <scope>NUCLEOTIDE SEQUENCE [LARGE SCALE GENOMIC DNA]</scope>
    <source>
        <strain evidence="2 3">DSM 24179</strain>
    </source>
</reference>
<protein>
    <submittedName>
        <fullName evidence="2">Aminobenzoyl-glutamate transport protein</fullName>
    </submittedName>
</protein>
<dbReference type="GO" id="GO:0015558">
    <property type="term" value="F:secondary active p-aminobenzoyl-glutamate transmembrane transporter activity"/>
    <property type="evidence" value="ECO:0007669"/>
    <property type="project" value="InterPro"/>
</dbReference>
<feature type="transmembrane region" description="Helical" evidence="1">
    <location>
        <begin position="409"/>
        <end position="427"/>
    </location>
</feature>
<comment type="caution">
    <text evidence="2">The sequence shown here is derived from an EMBL/GenBank/DDBJ whole genome shotgun (WGS) entry which is preliminary data.</text>
</comment>
<dbReference type="PANTHER" id="PTHR30282:SF0">
    <property type="entry name" value="P-AMINOBENZOYL-GLUTAMATE TRANSPORT PROTEIN"/>
    <property type="match status" value="1"/>
</dbReference>
<organism evidence="2 3">
    <name type="scientific">Natronoflexus pectinivorans</name>
    <dbReference type="NCBI Taxonomy" id="682526"/>
    <lineage>
        <taxon>Bacteria</taxon>
        <taxon>Pseudomonadati</taxon>
        <taxon>Bacteroidota</taxon>
        <taxon>Bacteroidia</taxon>
        <taxon>Marinilabiliales</taxon>
        <taxon>Marinilabiliaceae</taxon>
        <taxon>Natronoflexus</taxon>
    </lineage>
</organism>
<dbReference type="Proteomes" id="UP000295221">
    <property type="component" value="Unassembled WGS sequence"/>
</dbReference>
<dbReference type="OrthoDB" id="3314392at2"/>
<keyword evidence="1" id="KW-0472">Membrane</keyword>
<feature type="transmembrane region" description="Helical" evidence="1">
    <location>
        <begin position="302"/>
        <end position="322"/>
    </location>
</feature>
<feature type="transmembrane region" description="Helical" evidence="1">
    <location>
        <begin position="88"/>
        <end position="114"/>
    </location>
</feature>
<dbReference type="PANTHER" id="PTHR30282">
    <property type="entry name" value="P-AMINOBENZOYL GLUTAMATE TRANSPORTER"/>
    <property type="match status" value="1"/>
</dbReference>
<feature type="transmembrane region" description="Helical" evidence="1">
    <location>
        <begin position="126"/>
        <end position="156"/>
    </location>
</feature>
<keyword evidence="3" id="KW-1185">Reference proteome</keyword>
<feature type="transmembrane region" description="Helical" evidence="1">
    <location>
        <begin position="439"/>
        <end position="458"/>
    </location>
</feature>
<proteinExistence type="predicted"/>
<evidence type="ECO:0000313" key="3">
    <source>
        <dbReference type="Proteomes" id="UP000295221"/>
    </source>
</evidence>
<feature type="transmembrane region" description="Helical" evidence="1">
    <location>
        <begin position="382"/>
        <end position="402"/>
    </location>
</feature>
<feature type="transmembrane region" description="Helical" evidence="1">
    <location>
        <begin position="30"/>
        <end position="50"/>
    </location>
</feature>
<dbReference type="InterPro" id="IPR004697">
    <property type="entry name" value="AbgT"/>
</dbReference>